<name>A0ABQ6FT94_9CHLR</name>
<evidence type="ECO:0000313" key="1">
    <source>
        <dbReference type="EMBL" id="GLV56031.1"/>
    </source>
</evidence>
<comment type="caution">
    <text evidence="1">The sequence shown here is derived from an EMBL/GenBank/DDBJ whole genome shotgun (WGS) entry which is preliminary data.</text>
</comment>
<dbReference type="RefSeq" id="WP_338250891.1">
    <property type="nucleotide sequence ID" value="NZ_BSRI01000001.1"/>
</dbReference>
<dbReference type="EMBL" id="BSRI01000001">
    <property type="protein sequence ID" value="GLV56031.1"/>
    <property type="molecule type" value="Genomic_DNA"/>
</dbReference>
<proteinExistence type="predicted"/>
<evidence type="ECO:0000313" key="2">
    <source>
        <dbReference type="Proteomes" id="UP001344906"/>
    </source>
</evidence>
<protein>
    <submittedName>
        <fullName evidence="1">Uncharacterized protein</fullName>
    </submittedName>
</protein>
<organism evidence="1 2">
    <name type="scientific">Dictyobacter halimunensis</name>
    <dbReference type="NCBI Taxonomy" id="3026934"/>
    <lineage>
        <taxon>Bacteria</taxon>
        <taxon>Bacillati</taxon>
        <taxon>Chloroflexota</taxon>
        <taxon>Ktedonobacteria</taxon>
        <taxon>Ktedonobacterales</taxon>
        <taxon>Dictyobacteraceae</taxon>
        <taxon>Dictyobacter</taxon>
    </lineage>
</organism>
<dbReference type="Proteomes" id="UP001344906">
    <property type="component" value="Unassembled WGS sequence"/>
</dbReference>
<gene>
    <name evidence="1" type="ORF">KDH_28750</name>
</gene>
<keyword evidence="2" id="KW-1185">Reference proteome</keyword>
<reference evidence="1 2" key="1">
    <citation type="submission" date="2023-02" db="EMBL/GenBank/DDBJ databases">
        <title>Dictyobacter halimunensis sp. nov., a new member of the class Ktedonobacteria from forest soil in a geothermal area.</title>
        <authorList>
            <person name="Rachmania M.K."/>
            <person name="Ningsih F."/>
            <person name="Sakai Y."/>
            <person name="Yabe S."/>
            <person name="Yokota A."/>
            <person name="Sjamsuridzal W."/>
        </authorList>
    </citation>
    <scope>NUCLEOTIDE SEQUENCE [LARGE SCALE GENOMIC DNA]</scope>
    <source>
        <strain evidence="1 2">S3.2.2.5</strain>
    </source>
</reference>
<accession>A0ABQ6FT94</accession>
<sequence>MIVREQQIEQRDRARFQTLQRSFEQICAGEDPWIPLGKFMHQFFGEFKGHREALLHDPLLLPPNITPEQFRWAVFCAASANYLCHMYSLECPDWARDPYYTLDRAWYQGLGADHVRGQEKLRATTPEEFSQRNIFCGNRIFNNKYEYQGRRRTA</sequence>